<dbReference type="InterPro" id="IPR008949">
    <property type="entry name" value="Isoprenoid_synthase_dom_sf"/>
</dbReference>
<proteinExistence type="predicted"/>
<dbReference type="EC" id="4.2.3.6" evidence="2"/>
<dbReference type="Gene3D" id="1.10.600.10">
    <property type="entry name" value="Farnesyl Diphosphate Synthase"/>
    <property type="match status" value="1"/>
</dbReference>
<dbReference type="RefSeq" id="WP_209517593.1">
    <property type="nucleotide sequence ID" value="NZ_JAGIOH010000001.1"/>
</dbReference>
<comment type="caution">
    <text evidence="2">The sequence shown here is derived from an EMBL/GenBank/DDBJ whole genome shotgun (WGS) entry which is preliminary data.</text>
</comment>
<accession>A0ABS4YBK5</accession>
<protein>
    <submittedName>
        <fullName evidence="2">Trichodiene synthase</fullName>
        <ecNumber evidence="2">4.2.3.6</ecNumber>
    </submittedName>
</protein>
<dbReference type="GeneID" id="91572501"/>
<evidence type="ECO:0000313" key="3">
    <source>
        <dbReference type="Proteomes" id="UP001519291"/>
    </source>
</evidence>
<dbReference type="Proteomes" id="UP001519291">
    <property type="component" value="Unassembled WGS sequence"/>
</dbReference>
<keyword evidence="1 2" id="KW-0456">Lyase</keyword>
<dbReference type="EMBL" id="JAGIOH010000001">
    <property type="protein sequence ID" value="MBP2406181.1"/>
    <property type="molecule type" value="Genomic_DNA"/>
</dbReference>
<evidence type="ECO:0000256" key="1">
    <source>
        <dbReference type="ARBA" id="ARBA00023239"/>
    </source>
</evidence>
<organism evidence="2 3">
    <name type="scientific">Streptomyces syringium</name>
    <dbReference type="NCBI Taxonomy" id="76729"/>
    <lineage>
        <taxon>Bacteria</taxon>
        <taxon>Bacillati</taxon>
        <taxon>Actinomycetota</taxon>
        <taxon>Actinomycetes</taxon>
        <taxon>Kitasatosporales</taxon>
        <taxon>Streptomycetaceae</taxon>
        <taxon>Streptomyces</taxon>
    </lineage>
</organism>
<sequence>MDISVGRYVDLVVEFLEAVEYGEPEGSVDERVETLRYVYRGTMEYFTRPDVQDIPVDRELLEIYVRTITRMTVLGWENLSRDTLLPLTIHFLHTVIEDDLEVNPFLANTHPADNFIHELVGGGDQVHPVHRSIFASFPDLLRHYGKFAQLALLRYTLDFLQGTWVEGRRFQGFPGSGEYPMWLRRLTGMGGFCAISLFPADQFDEDRQFGDVVTVIAYLIPIVPLVNDVFSFYKEKAGADGDFCLVNSRSATSDQDTEQVLRGAVRDSVHAVQQLRHTLGGRQSAALKTANDFLRGYIRWHLSDERYQMKELGAQCGTGSRSAVKFQRFREIACRASCIDLVDFQTL</sequence>
<evidence type="ECO:0000313" key="2">
    <source>
        <dbReference type="EMBL" id="MBP2406181.1"/>
    </source>
</evidence>
<dbReference type="SUPFAM" id="SSF48576">
    <property type="entry name" value="Terpenoid synthases"/>
    <property type="match status" value="1"/>
</dbReference>
<keyword evidence="3" id="KW-1185">Reference proteome</keyword>
<dbReference type="InterPro" id="IPR024652">
    <property type="entry name" value="Trichodiene_synth"/>
</dbReference>
<reference evidence="2 3" key="1">
    <citation type="submission" date="2021-03" db="EMBL/GenBank/DDBJ databases">
        <title>Sequencing the genomes of 1000 actinobacteria strains.</title>
        <authorList>
            <person name="Klenk H.-P."/>
        </authorList>
    </citation>
    <scope>NUCLEOTIDE SEQUENCE [LARGE SCALE GENOMIC DNA]</scope>
    <source>
        <strain evidence="2 3">DSM 41480</strain>
    </source>
</reference>
<dbReference type="Pfam" id="PF06330">
    <property type="entry name" value="TRI5"/>
    <property type="match status" value="1"/>
</dbReference>
<dbReference type="GO" id="GO:0045482">
    <property type="term" value="F:trichodiene synthase activity"/>
    <property type="evidence" value="ECO:0007669"/>
    <property type="project" value="UniProtKB-EC"/>
</dbReference>
<name>A0ABS4YBK5_9ACTN</name>
<gene>
    <name evidence="2" type="ORF">JO379_005650</name>
</gene>